<feature type="transmembrane region" description="Helical" evidence="1">
    <location>
        <begin position="20"/>
        <end position="42"/>
    </location>
</feature>
<feature type="transmembrane region" description="Helical" evidence="1">
    <location>
        <begin position="48"/>
        <end position="66"/>
    </location>
</feature>
<proteinExistence type="predicted"/>
<gene>
    <name evidence="2" type="ORF">LAD73_00375</name>
</gene>
<dbReference type="Gene3D" id="1.10.1760.20">
    <property type="match status" value="1"/>
</dbReference>
<dbReference type="EMBL" id="JAIQBY010000002">
    <property type="protein sequence ID" value="MBZ4195184.1"/>
    <property type="molecule type" value="Genomic_DNA"/>
</dbReference>
<keyword evidence="3" id="KW-1185">Reference proteome</keyword>
<feature type="transmembrane region" description="Helical" evidence="1">
    <location>
        <begin position="73"/>
        <end position="93"/>
    </location>
</feature>
<keyword evidence="1" id="KW-0812">Transmembrane</keyword>
<keyword evidence="1" id="KW-0472">Membrane</keyword>
<evidence type="ECO:0000313" key="3">
    <source>
        <dbReference type="Proteomes" id="UP000772186"/>
    </source>
</evidence>
<keyword evidence="1" id="KW-1133">Transmembrane helix</keyword>
<name>A0A953NCY6_9MOLU</name>
<evidence type="ECO:0008006" key="4">
    <source>
        <dbReference type="Google" id="ProtNLM"/>
    </source>
</evidence>
<comment type="caution">
    <text evidence="2">The sequence shown here is derived from an EMBL/GenBank/DDBJ whole genome shotgun (WGS) entry which is preliminary data.</text>
</comment>
<feature type="transmembrane region" description="Helical" evidence="1">
    <location>
        <begin position="126"/>
        <end position="147"/>
    </location>
</feature>
<dbReference type="Proteomes" id="UP000772186">
    <property type="component" value="Unassembled WGS sequence"/>
</dbReference>
<dbReference type="AlphaFoldDB" id="A0A953NCY6"/>
<evidence type="ECO:0000256" key="1">
    <source>
        <dbReference type="SAM" id="Phobius"/>
    </source>
</evidence>
<sequence>MYKNKHRRVRNNRTSSIYKLTALSVYVSWFILCAIAPNIGFIHLGHTQLTYGTAIIVIATYHLGFLGNIVSGFSFGMSSLIAAFIYGVAKYQLFDLSVLPRVETAIVVFLLFSVFNVNWDPKVWKLVVIAIFAAMLNSCFVFAHAYIRENITGVPLSKNGIVPIELWIPSHIVNITFEPIFGAMIIFSMYPVMIYLKNKYTYINDIYY</sequence>
<evidence type="ECO:0000313" key="2">
    <source>
        <dbReference type="EMBL" id="MBZ4195184.1"/>
    </source>
</evidence>
<accession>A0A953NCY6</accession>
<organism evidence="2 3">
    <name type="scientific">Mycoplasma tauri</name>
    <dbReference type="NCBI Taxonomy" id="547987"/>
    <lineage>
        <taxon>Bacteria</taxon>
        <taxon>Bacillati</taxon>
        <taxon>Mycoplasmatota</taxon>
        <taxon>Mollicutes</taxon>
        <taxon>Mycoplasmataceae</taxon>
        <taxon>Mycoplasma</taxon>
    </lineage>
</organism>
<feature type="transmembrane region" description="Helical" evidence="1">
    <location>
        <begin position="99"/>
        <end position="119"/>
    </location>
</feature>
<protein>
    <recommendedName>
        <fullName evidence="4">ECF transporter S component</fullName>
    </recommendedName>
</protein>
<reference evidence="2 3" key="1">
    <citation type="submission" date="2021-09" db="EMBL/GenBank/DDBJ databases">
        <title>WGS of Mycoplasma sp. Zaradi2 strains.</title>
        <authorList>
            <person name="Spergser J."/>
        </authorList>
    </citation>
    <scope>NUCLEOTIDE SEQUENCE [LARGE SCALE GENOMIC DNA]</scope>
    <source>
        <strain evidence="2 3">1331</strain>
    </source>
</reference>
<dbReference type="RefSeq" id="WP_223644322.1">
    <property type="nucleotide sequence ID" value="NZ_JAIQBY010000002.1"/>
</dbReference>
<feature type="transmembrane region" description="Helical" evidence="1">
    <location>
        <begin position="167"/>
        <end position="190"/>
    </location>
</feature>